<keyword evidence="3" id="KW-1185">Reference proteome</keyword>
<protein>
    <recommendedName>
        <fullName evidence="1">TGF-beta propeptide domain-containing protein</fullName>
    </recommendedName>
</protein>
<dbReference type="Gene3D" id="2.60.120.970">
    <property type="match status" value="1"/>
</dbReference>
<dbReference type="EMBL" id="JAXCGZ010006150">
    <property type="protein sequence ID" value="KAK7080067.1"/>
    <property type="molecule type" value="Genomic_DNA"/>
</dbReference>
<feature type="domain" description="TGF-beta propeptide" evidence="1">
    <location>
        <begin position="77"/>
        <end position="176"/>
    </location>
</feature>
<reference evidence="2 3" key="1">
    <citation type="submission" date="2023-11" db="EMBL/GenBank/DDBJ databases">
        <title>Halocaridina rubra genome assembly.</title>
        <authorList>
            <person name="Smith C."/>
        </authorList>
    </citation>
    <scope>NUCLEOTIDE SEQUENCE [LARGE SCALE GENOMIC DNA]</scope>
    <source>
        <strain evidence="2">EP-1</strain>
        <tissue evidence="2">Whole</tissue>
    </source>
</reference>
<dbReference type="InterPro" id="IPR001111">
    <property type="entry name" value="TGF-b_propeptide"/>
</dbReference>
<evidence type="ECO:0000259" key="1">
    <source>
        <dbReference type="Pfam" id="PF00688"/>
    </source>
</evidence>
<evidence type="ECO:0000313" key="2">
    <source>
        <dbReference type="EMBL" id="KAK7080067.1"/>
    </source>
</evidence>
<dbReference type="Proteomes" id="UP001381693">
    <property type="component" value="Unassembled WGS sequence"/>
</dbReference>
<proteinExistence type="predicted"/>
<sequence length="194" mass="22397">ARLMAKLSFMDRIIKALGPEYVDNLPQPPSDTLATVPTPINITAEPCPYRYKRCSSETFFPSCDIPQNTDPETWAMRFNLYFDLSKDLEKLDIINATLRLYKNNSIPLVNPKNLLIKAHEYGRYVPKRRRSKKTLIATKSVPSDYIGWVSLHIEKTVKRWRKPRNNHGIQISVVDTDTIPWQAENIFVIMNCSS</sequence>
<accession>A0AAN8X983</accession>
<comment type="caution">
    <text evidence="2">The sequence shown here is derived from an EMBL/GenBank/DDBJ whole genome shotgun (WGS) entry which is preliminary data.</text>
</comment>
<feature type="non-terminal residue" evidence="2">
    <location>
        <position position="1"/>
    </location>
</feature>
<organism evidence="2 3">
    <name type="scientific">Halocaridina rubra</name>
    <name type="common">Hawaiian red shrimp</name>
    <dbReference type="NCBI Taxonomy" id="373956"/>
    <lineage>
        <taxon>Eukaryota</taxon>
        <taxon>Metazoa</taxon>
        <taxon>Ecdysozoa</taxon>
        <taxon>Arthropoda</taxon>
        <taxon>Crustacea</taxon>
        <taxon>Multicrustacea</taxon>
        <taxon>Malacostraca</taxon>
        <taxon>Eumalacostraca</taxon>
        <taxon>Eucarida</taxon>
        <taxon>Decapoda</taxon>
        <taxon>Pleocyemata</taxon>
        <taxon>Caridea</taxon>
        <taxon>Atyoidea</taxon>
        <taxon>Atyidae</taxon>
        <taxon>Halocaridina</taxon>
    </lineage>
</organism>
<evidence type="ECO:0000313" key="3">
    <source>
        <dbReference type="Proteomes" id="UP001381693"/>
    </source>
</evidence>
<dbReference type="Pfam" id="PF00688">
    <property type="entry name" value="TGFb_propeptide"/>
    <property type="match status" value="1"/>
</dbReference>
<feature type="non-terminal residue" evidence="2">
    <location>
        <position position="194"/>
    </location>
</feature>
<name>A0AAN8X983_HALRR</name>
<gene>
    <name evidence="2" type="ORF">SK128_012284</name>
</gene>
<dbReference type="AlphaFoldDB" id="A0AAN8X983"/>